<feature type="transmembrane region" description="Helical" evidence="1">
    <location>
        <begin position="12"/>
        <end position="32"/>
    </location>
</feature>
<name>A0A0B6YBQ8_9EUPU</name>
<keyword evidence="1" id="KW-0472">Membrane</keyword>
<accession>A0A0B6YBQ8</accession>
<protein>
    <submittedName>
        <fullName evidence="2">Uncharacterized protein</fullName>
    </submittedName>
</protein>
<reference evidence="2" key="1">
    <citation type="submission" date="2014-12" db="EMBL/GenBank/DDBJ databases">
        <title>Insight into the proteome of Arion vulgaris.</title>
        <authorList>
            <person name="Aradska J."/>
            <person name="Bulat T."/>
            <person name="Smidak R."/>
            <person name="Sarate P."/>
            <person name="Gangsoo J."/>
            <person name="Sialana F."/>
            <person name="Bilban M."/>
            <person name="Lubec G."/>
        </authorList>
    </citation>
    <scope>NUCLEOTIDE SEQUENCE</scope>
    <source>
        <tissue evidence="2">Skin</tissue>
    </source>
</reference>
<evidence type="ECO:0000256" key="1">
    <source>
        <dbReference type="SAM" id="Phobius"/>
    </source>
</evidence>
<proteinExistence type="predicted"/>
<evidence type="ECO:0000313" key="2">
    <source>
        <dbReference type="EMBL" id="CEK53757.1"/>
    </source>
</evidence>
<dbReference type="AlphaFoldDB" id="A0A0B6YBQ8"/>
<keyword evidence="1" id="KW-1133">Transmembrane helix</keyword>
<gene>
    <name evidence="2" type="primary">ORF21152</name>
</gene>
<dbReference type="EMBL" id="HACG01006892">
    <property type="protein sequence ID" value="CEK53757.1"/>
    <property type="molecule type" value="Transcribed_RNA"/>
</dbReference>
<feature type="non-terminal residue" evidence="2">
    <location>
        <position position="55"/>
    </location>
</feature>
<keyword evidence="1" id="KW-0812">Transmembrane</keyword>
<sequence>MSSSSLSFRQVYIYVFMVTLVASGYLAQSFIITQINLDESLWGHSCNHTAVRQPN</sequence>
<organism evidence="2">
    <name type="scientific">Arion vulgaris</name>
    <dbReference type="NCBI Taxonomy" id="1028688"/>
    <lineage>
        <taxon>Eukaryota</taxon>
        <taxon>Metazoa</taxon>
        <taxon>Spiralia</taxon>
        <taxon>Lophotrochozoa</taxon>
        <taxon>Mollusca</taxon>
        <taxon>Gastropoda</taxon>
        <taxon>Heterobranchia</taxon>
        <taxon>Euthyneura</taxon>
        <taxon>Panpulmonata</taxon>
        <taxon>Eupulmonata</taxon>
        <taxon>Stylommatophora</taxon>
        <taxon>Helicina</taxon>
        <taxon>Arionoidea</taxon>
        <taxon>Arionidae</taxon>
        <taxon>Arion</taxon>
    </lineage>
</organism>